<dbReference type="Gene3D" id="3.40.50.2300">
    <property type="match status" value="1"/>
</dbReference>
<reference evidence="22" key="1">
    <citation type="submission" date="2022-10" db="EMBL/GenBank/DDBJ databases">
        <title>The complete genomes of actinobacterial strains from the NBC collection.</title>
        <authorList>
            <person name="Joergensen T.S."/>
            <person name="Alvarez Arevalo M."/>
            <person name="Sterndorff E.B."/>
            <person name="Faurdal D."/>
            <person name="Vuksanovic O."/>
            <person name="Mourched A.-S."/>
            <person name="Charusanti P."/>
            <person name="Shaw S."/>
            <person name="Blin K."/>
            <person name="Weber T."/>
        </authorList>
    </citation>
    <scope>NUCLEOTIDE SEQUENCE</scope>
    <source>
        <strain evidence="22">NBC_01482</strain>
    </source>
</reference>
<evidence type="ECO:0000256" key="8">
    <source>
        <dbReference type="ARBA" id="ARBA00022490"/>
    </source>
</evidence>
<evidence type="ECO:0000259" key="21">
    <source>
        <dbReference type="PROSITE" id="PS50110"/>
    </source>
</evidence>
<evidence type="ECO:0000256" key="6">
    <source>
        <dbReference type="ARBA" id="ARBA00017322"/>
    </source>
</evidence>
<dbReference type="Pfam" id="PF07730">
    <property type="entry name" value="HisKA_3"/>
    <property type="match status" value="1"/>
</dbReference>
<dbReference type="SMART" id="SM00388">
    <property type="entry name" value="HisKA"/>
    <property type="match status" value="1"/>
</dbReference>
<dbReference type="Proteomes" id="UP001432062">
    <property type="component" value="Chromosome"/>
</dbReference>
<dbReference type="SUPFAM" id="SSF52172">
    <property type="entry name" value="CheY-like"/>
    <property type="match status" value="1"/>
</dbReference>
<keyword evidence="11" id="KW-0418">Kinase</keyword>
<dbReference type="SUPFAM" id="SSF55785">
    <property type="entry name" value="PYP-like sensor domain (PAS domain)"/>
    <property type="match status" value="1"/>
</dbReference>
<evidence type="ECO:0000256" key="11">
    <source>
        <dbReference type="ARBA" id="ARBA00022777"/>
    </source>
</evidence>
<dbReference type="PROSITE" id="PS50109">
    <property type="entry name" value="HIS_KIN"/>
    <property type="match status" value="1"/>
</dbReference>
<evidence type="ECO:0000256" key="15">
    <source>
        <dbReference type="ARBA" id="ARBA00024827"/>
    </source>
</evidence>
<keyword evidence="8" id="KW-0963">Cytoplasm</keyword>
<keyword evidence="11" id="KW-0808">Transferase</keyword>
<comment type="subcellular location">
    <subcellularLocation>
        <location evidence="3">Cell membrane</location>
    </subcellularLocation>
    <subcellularLocation>
        <location evidence="4">Cytoplasm</location>
    </subcellularLocation>
</comment>
<dbReference type="SMART" id="SM00387">
    <property type="entry name" value="HATPase_c"/>
    <property type="match status" value="1"/>
</dbReference>
<dbReference type="Gene3D" id="3.30.565.10">
    <property type="entry name" value="Histidine kinase-like ATPase, C-terminal domain"/>
    <property type="match status" value="1"/>
</dbReference>
<evidence type="ECO:0000256" key="12">
    <source>
        <dbReference type="ARBA" id="ARBA00023004"/>
    </source>
</evidence>
<name>A0ABZ1YN26_9NOCA</name>
<keyword evidence="14" id="KW-0411">Iron-sulfur</keyword>
<dbReference type="SMART" id="SM00448">
    <property type="entry name" value="REC"/>
    <property type="match status" value="1"/>
</dbReference>
<keyword evidence="18" id="KW-0175">Coiled coil</keyword>
<evidence type="ECO:0000256" key="10">
    <source>
        <dbReference type="ARBA" id="ARBA00022723"/>
    </source>
</evidence>
<keyword evidence="23" id="KW-1185">Reference proteome</keyword>
<dbReference type="InterPro" id="IPR004358">
    <property type="entry name" value="Sig_transdc_His_kin-like_C"/>
</dbReference>
<evidence type="ECO:0000256" key="7">
    <source>
        <dbReference type="ARBA" id="ARBA00022485"/>
    </source>
</evidence>
<dbReference type="InterPro" id="IPR003594">
    <property type="entry name" value="HATPase_dom"/>
</dbReference>
<dbReference type="Pfam" id="PF00072">
    <property type="entry name" value="Response_reg"/>
    <property type="match status" value="1"/>
</dbReference>
<organism evidence="22 23">
    <name type="scientific">Nocardia vinacea</name>
    <dbReference type="NCBI Taxonomy" id="96468"/>
    <lineage>
        <taxon>Bacteria</taxon>
        <taxon>Bacillati</taxon>
        <taxon>Actinomycetota</taxon>
        <taxon>Actinomycetes</taxon>
        <taxon>Mycobacteriales</taxon>
        <taxon>Nocardiaceae</taxon>
        <taxon>Nocardia</taxon>
    </lineage>
</organism>
<evidence type="ECO:0000256" key="16">
    <source>
        <dbReference type="ARBA" id="ARBA00030800"/>
    </source>
</evidence>
<dbReference type="InterPro" id="IPR013656">
    <property type="entry name" value="PAS_4"/>
</dbReference>
<feature type="modified residue" description="4-aspartylphosphate" evidence="17">
    <location>
        <position position="514"/>
    </location>
</feature>
<dbReference type="SMART" id="SM00091">
    <property type="entry name" value="PAS"/>
    <property type="match status" value="1"/>
</dbReference>
<evidence type="ECO:0000256" key="19">
    <source>
        <dbReference type="SAM" id="MobiDB-lite"/>
    </source>
</evidence>
<evidence type="ECO:0000259" key="20">
    <source>
        <dbReference type="PROSITE" id="PS50109"/>
    </source>
</evidence>
<dbReference type="Pfam" id="PF08448">
    <property type="entry name" value="PAS_4"/>
    <property type="match status" value="1"/>
</dbReference>
<dbReference type="CDD" id="cd00082">
    <property type="entry name" value="HisKA"/>
    <property type="match status" value="1"/>
</dbReference>
<dbReference type="EMBL" id="CP109441">
    <property type="protein sequence ID" value="WUV44573.1"/>
    <property type="molecule type" value="Genomic_DNA"/>
</dbReference>
<dbReference type="Gene3D" id="1.10.287.130">
    <property type="match status" value="1"/>
</dbReference>
<dbReference type="Pfam" id="PF00512">
    <property type="entry name" value="HisKA"/>
    <property type="match status" value="1"/>
</dbReference>
<evidence type="ECO:0000256" key="3">
    <source>
        <dbReference type="ARBA" id="ARBA00004236"/>
    </source>
</evidence>
<evidence type="ECO:0000313" key="22">
    <source>
        <dbReference type="EMBL" id="WUV44573.1"/>
    </source>
</evidence>
<comment type="function">
    <text evidence="15">Member of the two-component regulatory system NreB/NreC involved in the control of dissimilatory nitrate/nitrite reduction in response to oxygen. NreB functions as a direct oxygen sensor histidine kinase which is autophosphorylated, in the absence of oxygen, probably at the conserved histidine residue, and transfers its phosphate group probably to a conserved aspartate residue of NreC. NreB/NreC activates the expression of the nitrate (narGHJI) and nitrite (nir) reductase operons, as well as the putative nitrate transporter gene narT.</text>
</comment>
<feature type="domain" description="Response regulatory" evidence="21">
    <location>
        <begin position="466"/>
        <end position="581"/>
    </location>
</feature>
<evidence type="ECO:0000256" key="17">
    <source>
        <dbReference type="PROSITE-ProRule" id="PRU00169"/>
    </source>
</evidence>
<evidence type="ECO:0000256" key="4">
    <source>
        <dbReference type="ARBA" id="ARBA00004496"/>
    </source>
</evidence>
<keyword evidence="12" id="KW-0408">Iron</keyword>
<dbReference type="InterPro" id="IPR011006">
    <property type="entry name" value="CheY-like_superfamily"/>
</dbReference>
<dbReference type="InterPro" id="IPR001789">
    <property type="entry name" value="Sig_transdc_resp-reg_receiver"/>
</dbReference>
<evidence type="ECO:0000256" key="5">
    <source>
        <dbReference type="ARBA" id="ARBA00012438"/>
    </source>
</evidence>
<protein>
    <recommendedName>
        <fullName evidence="6">Oxygen sensor histidine kinase NreB</fullName>
        <ecNumber evidence="5">2.7.13.3</ecNumber>
    </recommendedName>
    <alternativeName>
        <fullName evidence="16">Nitrogen regulation protein B</fullName>
    </alternativeName>
</protein>
<feature type="domain" description="Histidine kinase" evidence="20">
    <location>
        <begin position="200"/>
        <end position="414"/>
    </location>
</feature>
<dbReference type="CDD" id="cd00130">
    <property type="entry name" value="PAS"/>
    <property type="match status" value="1"/>
</dbReference>
<dbReference type="PANTHER" id="PTHR43547">
    <property type="entry name" value="TWO-COMPONENT HISTIDINE KINASE"/>
    <property type="match status" value="1"/>
</dbReference>
<evidence type="ECO:0000256" key="14">
    <source>
        <dbReference type="ARBA" id="ARBA00023014"/>
    </source>
</evidence>
<proteinExistence type="predicted"/>
<keyword evidence="10" id="KW-0479">Metal-binding</keyword>
<dbReference type="Gene3D" id="3.30.450.20">
    <property type="entry name" value="PAS domain"/>
    <property type="match status" value="1"/>
</dbReference>
<dbReference type="SUPFAM" id="SSF55874">
    <property type="entry name" value="ATPase domain of HSP90 chaperone/DNA topoisomerase II/histidine kinase"/>
    <property type="match status" value="1"/>
</dbReference>
<evidence type="ECO:0000313" key="23">
    <source>
        <dbReference type="Proteomes" id="UP001432062"/>
    </source>
</evidence>
<dbReference type="InterPro" id="IPR005467">
    <property type="entry name" value="His_kinase_dom"/>
</dbReference>
<dbReference type="InterPro" id="IPR036097">
    <property type="entry name" value="HisK_dim/P_sf"/>
</dbReference>
<comment type="cofactor">
    <cofactor evidence="2">
        <name>[4Fe-4S] cluster</name>
        <dbReference type="ChEBI" id="CHEBI:49883"/>
    </cofactor>
</comment>
<evidence type="ECO:0000256" key="1">
    <source>
        <dbReference type="ARBA" id="ARBA00000085"/>
    </source>
</evidence>
<dbReference type="EC" id="2.7.13.3" evidence="5"/>
<evidence type="ECO:0000256" key="13">
    <source>
        <dbReference type="ARBA" id="ARBA00023012"/>
    </source>
</evidence>
<dbReference type="PANTHER" id="PTHR43547:SF2">
    <property type="entry name" value="HYBRID SIGNAL TRANSDUCTION HISTIDINE KINASE C"/>
    <property type="match status" value="1"/>
</dbReference>
<dbReference type="InterPro" id="IPR036890">
    <property type="entry name" value="HATPase_C_sf"/>
</dbReference>
<sequence>MSVEIDFRAVFESAPGLYLVLDADLCIVAVTDAYVAATMTERQDILGKSIFEAFPDNPDDPTAEGVRNLRVSLERVLRDRITDAMPVQRYDIRKPDGAFEPRFWSPTNSPVLGTAGELRYVIHRVEDVTDFIRLEASDAAKQEETAALRASSREMEQEVFARAREVAETSRQLKEANVELAQLYARAKELDELKSQFVANISHELRTPLMLILAPTQKLLDRCGPADRDELELILRNARILQRQIDDLLDASKLESGAIRPDYAWIDVTEQVRLGSAFFESMAVDRGIRLAVDAPQPVPAALDPEHLQRILLNLLSNAFKFVPEGGMIRCTVRPADDDVVIEIADSGPGIPASHRTAVFERFRQVDGAATCAVGGTGLGLSIVRDLVRLQHGDITITDAPEGGTMIVIELPRAAPPGTPVRRSVTEPTPIRAGNAADALIAELTPESGDRTTHPDTGSDESEPKPSVIVVEDNADLNALMREALSESYRVTAVDNGGMGLLLARAHRPDLILCDLMMPGMSGDELLHEIRTDHELRNTPVLIVSARADERSRLDLLRAGANDFLRKPFEVAELRARVDNLVNLRLAETQLRALRIINERDRIAHELHRTVIDQLFGIGMRLSGIRPLARAPAVATRIDDAVQELDAVIDHIRDTVAELASEVEKETPFRTEIMELASEAAEALGAQSQVGFTGPVNDLDPALTSAALEVIARVLRTMRQRAVAEDIRVNVILDDRQLAIVMHEITWTPTDLALSDHEPEPLSETLVGYGANLTVTTPIPTETAWSLTIPRADQALSE</sequence>
<dbReference type="PROSITE" id="PS50110">
    <property type="entry name" value="RESPONSE_REGULATORY"/>
    <property type="match status" value="1"/>
</dbReference>
<gene>
    <name evidence="22" type="ORF">OG563_36210</name>
</gene>
<dbReference type="InterPro" id="IPR003661">
    <property type="entry name" value="HisK_dim/P_dom"/>
</dbReference>
<evidence type="ECO:0000256" key="2">
    <source>
        <dbReference type="ARBA" id="ARBA00001966"/>
    </source>
</evidence>
<dbReference type="PRINTS" id="PR00344">
    <property type="entry name" value="BCTRLSENSOR"/>
</dbReference>
<evidence type="ECO:0000256" key="18">
    <source>
        <dbReference type="SAM" id="Coils"/>
    </source>
</evidence>
<accession>A0ABZ1YN26</accession>
<evidence type="ECO:0000256" key="9">
    <source>
        <dbReference type="ARBA" id="ARBA00022553"/>
    </source>
</evidence>
<dbReference type="InterPro" id="IPR011712">
    <property type="entry name" value="Sig_transdc_His_kin_sub3_dim/P"/>
</dbReference>
<dbReference type="SUPFAM" id="SSF47384">
    <property type="entry name" value="Homodimeric domain of signal transducing histidine kinase"/>
    <property type="match status" value="1"/>
</dbReference>
<keyword evidence="9 17" id="KW-0597">Phosphoprotein</keyword>
<comment type="catalytic activity">
    <reaction evidence="1">
        <text>ATP + protein L-histidine = ADP + protein N-phospho-L-histidine.</text>
        <dbReference type="EC" id="2.7.13.3"/>
    </reaction>
</comment>
<keyword evidence="7" id="KW-0004">4Fe-4S</keyword>
<dbReference type="InterPro" id="IPR000014">
    <property type="entry name" value="PAS"/>
</dbReference>
<dbReference type="RefSeq" id="WP_329407553.1">
    <property type="nucleotide sequence ID" value="NZ_CP109441.1"/>
</dbReference>
<dbReference type="InterPro" id="IPR035965">
    <property type="entry name" value="PAS-like_dom_sf"/>
</dbReference>
<feature type="region of interest" description="Disordered" evidence="19">
    <location>
        <begin position="445"/>
        <end position="466"/>
    </location>
</feature>
<dbReference type="Gene3D" id="1.20.5.1930">
    <property type="match status" value="1"/>
</dbReference>
<dbReference type="Pfam" id="PF02518">
    <property type="entry name" value="HATPase_c"/>
    <property type="match status" value="1"/>
</dbReference>
<feature type="coiled-coil region" evidence="18">
    <location>
        <begin position="166"/>
        <end position="193"/>
    </location>
</feature>
<keyword evidence="13" id="KW-0902">Two-component regulatory system</keyword>